<feature type="non-terminal residue" evidence="2">
    <location>
        <position position="113"/>
    </location>
</feature>
<feature type="region of interest" description="Disordered" evidence="1">
    <location>
        <begin position="1"/>
        <end position="24"/>
    </location>
</feature>
<reference evidence="2" key="1">
    <citation type="journal article" date="2022" name="Int. J. Mol. Sci.">
        <title>Draft Genome of Tanacetum Coccineum: Genomic Comparison of Closely Related Tanacetum-Family Plants.</title>
        <authorList>
            <person name="Yamashiro T."/>
            <person name="Shiraishi A."/>
            <person name="Nakayama K."/>
            <person name="Satake H."/>
        </authorList>
    </citation>
    <scope>NUCLEOTIDE SEQUENCE</scope>
</reference>
<proteinExistence type="predicted"/>
<comment type="caution">
    <text evidence="2">The sequence shown here is derived from an EMBL/GenBank/DDBJ whole genome shotgun (WGS) entry which is preliminary data.</text>
</comment>
<keyword evidence="3" id="KW-1185">Reference proteome</keyword>
<sequence length="113" mass="12771">MPNILPTLDPDLDFTPSHDSPKSENKIFDPGIFIEVQSERLLSWDEFSTSFIHDLLSLVFDTLLPFLSKNEDKVFNPGILISPLLSHWGEIIYDFPKSPMMISGGDIPHLDVS</sequence>
<reference evidence="2" key="2">
    <citation type="submission" date="2022-01" db="EMBL/GenBank/DDBJ databases">
        <authorList>
            <person name="Yamashiro T."/>
            <person name="Shiraishi A."/>
            <person name="Satake H."/>
            <person name="Nakayama K."/>
        </authorList>
    </citation>
    <scope>NUCLEOTIDE SEQUENCE</scope>
</reference>
<gene>
    <name evidence="2" type="ORF">Tco_1093241</name>
</gene>
<organism evidence="2 3">
    <name type="scientific">Tanacetum coccineum</name>
    <dbReference type="NCBI Taxonomy" id="301880"/>
    <lineage>
        <taxon>Eukaryota</taxon>
        <taxon>Viridiplantae</taxon>
        <taxon>Streptophyta</taxon>
        <taxon>Embryophyta</taxon>
        <taxon>Tracheophyta</taxon>
        <taxon>Spermatophyta</taxon>
        <taxon>Magnoliopsida</taxon>
        <taxon>eudicotyledons</taxon>
        <taxon>Gunneridae</taxon>
        <taxon>Pentapetalae</taxon>
        <taxon>asterids</taxon>
        <taxon>campanulids</taxon>
        <taxon>Asterales</taxon>
        <taxon>Asteraceae</taxon>
        <taxon>Asteroideae</taxon>
        <taxon>Anthemideae</taxon>
        <taxon>Anthemidinae</taxon>
        <taxon>Tanacetum</taxon>
    </lineage>
</organism>
<evidence type="ECO:0000313" key="3">
    <source>
        <dbReference type="Proteomes" id="UP001151760"/>
    </source>
</evidence>
<evidence type="ECO:0000256" key="1">
    <source>
        <dbReference type="SAM" id="MobiDB-lite"/>
    </source>
</evidence>
<name>A0ABQ5IC85_9ASTR</name>
<accession>A0ABQ5IC85</accession>
<dbReference type="EMBL" id="BQNB010020607">
    <property type="protein sequence ID" value="GJT97723.1"/>
    <property type="molecule type" value="Genomic_DNA"/>
</dbReference>
<protein>
    <submittedName>
        <fullName evidence="2">Uncharacterized protein</fullName>
    </submittedName>
</protein>
<evidence type="ECO:0000313" key="2">
    <source>
        <dbReference type="EMBL" id="GJT97723.1"/>
    </source>
</evidence>
<dbReference type="Proteomes" id="UP001151760">
    <property type="component" value="Unassembled WGS sequence"/>
</dbReference>